<sequence>MSSATFHPFSRLPPEIRLLIWEQCPTDRSEHHDITEHRSKDYGLLETWFYPGQDKKRAFRINKSFWHACNESRRVMKKQNKQQGLLAKKRRKSGRLWDPAICAGPCSIPGCSGYSGPGRRGRYNPRTHDTVAYRGSLIEMTPDDFSNLISKLSHNPDKRLATLRRVRDIALSQQNNDQQQIRSVAQWNRFHNFFDAASELYREKVTSLVTSGCAETEDDQAWARFLCLAAGTTSLNVLSDSHWRREVIHETDAWLRDNPDATTHRHNAALETLSILKYATLPSPEEAIFCSARRAKTLVDAGTVLVLRDQQKFAWGGQPIEGFFKNHVAYWPEDDKKIRVTILDLPADGPLTRRKTVQQVTEKILHGSPANQRWNILDLKNTADVPHPEFLGTPNCALLHCFPLDIDRKGNRLVRTQTMKFILLSEGGNHTPMHVDSHGLATFITVQQGEIGFGWIAHETPQDRLDIHKEQIPDSLKRKARYLVLRPGQTVYMPSGTIHFIFRRENIPTMATGGHVLTWKSIPKWLSIMKMQELSQEAVDDDVTTDSARAYIDILNKIVRQDRDIPDSERRVIRSIINNWDNITEEDLLNDQQS</sequence>
<proteinExistence type="predicted"/>
<accession>A0A4E9EGF3</accession>
<evidence type="ECO:0000259" key="1">
    <source>
        <dbReference type="PROSITE" id="PS51184"/>
    </source>
</evidence>
<evidence type="ECO:0000313" key="2">
    <source>
        <dbReference type="EMBL" id="VIO61850.1"/>
    </source>
</evidence>
<dbReference type="AlphaFoldDB" id="A0A4E9EGF3"/>
<dbReference type="EMBL" id="CAAKMV010000154">
    <property type="protein sequence ID" value="VIO61850.1"/>
    <property type="molecule type" value="Genomic_DNA"/>
</dbReference>
<dbReference type="Pfam" id="PF20150">
    <property type="entry name" value="2EXR"/>
    <property type="match status" value="1"/>
</dbReference>
<dbReference type="Gene3D" id="2.60.120.650">
    <property type="entry name" value="Cupin"/>
    <property type="match status" value="1"/>
</dbReference>
<gene>
    <name evidence="2" type="ORF">FUG_LOCUS456579</name>
</gene>
<organism evidence="2">
    <name type="scientific">Gibberella zeae</name>
    <name type="common">Wheat head blight fungus</name>
    <name type="synonym">Fusarium graminearum</name>
    <dbReference type="NCBI Taxonomy" id="5518"/>
    <lineage>
        <taxon>Eukaryota</taxon>
        <taxon>Fungi</taxon>
        <taxon>Dikarya</taxon>
        <taxon>Ascomycota</taxon>
        <taxon>Pezizomycotina</taxon>
        <taxon>Sordariomycetes</taxon>
        <taxon>Hypocreomycetidae</taxon>
        <taxon>Hypocreales</taxon>
        <taxon>Nectriaceae</taxon>
        <taxon>Fusarium</taxon>
    </lineage>
</organism>
<feature type="domain" description="JmjC" evidence="1">
    <location>
        <begin position="374"/>
        <end position="533"/>
    </location>
</feature>
<dbReference type="InterPro" id="IPR045518">
    <property type="entry name" value="2EXR"/>
</dbReference>
<protein>
    <recommendedName>
        <fullName evidence="1">JmjC domain-containing protein</fullName>
    </recommendedName>
</protein>
<reference evidence="2" key="1">
    <citation type="submission" date="2019-04" db="EMBL/GenBank/DDBJ databases">
        <authorList>
            <person name="Melise S."/>
            <person name="Noan J."/>
            <person name="Okalmin O."/>
        </authorList>
    </citation>
    <scope>NUCLEOTIDE SEQUENCE</scope>
    <source>
        <strain evidence="2">FN9</strain>
    </source>
</reference>
<name>A0A4E9EGF3_GIBZA</name>
<dbReference type="PROSITE" id="PS51184">
    <property type="entry name" value="JMJC"/>
    <property type="match status" value="1"/>
</dbReference>
<dbReference type="SUPFAM" id="SSF51197">
    <property type="entry name" value="Clavaminate synthase-like"/>
    <property type="match status" value="1"/>
</dbReference>
<dbReference type="InterPro" id="IPR003347">
    <property type="entry name" value="JmjC_dom"/>
</dbReference>